<dbReference type="EMBL" id="CP006585">
    <property type="protein sequence ID" value="AGW15103.1"/>
    <property type="molecule type" value="Genomic_DNA"/>
</dbReference>
<dbReference type="SUPFAM" id="SSF52172">
    <property type="entry name" value="CheY-like"/>
    <property type="match status" value="1"/>
</dbReference>
<dbReference type="SMART" id="SM00448">
    <property type="entry name" value="REC"/>
    <property type="match status" value="1"/>
</dbReference>
<dbReference type="KEGG" id="dgg:DGI_3423"/>
<dbReference type="GO" id="GO:0003677">
    <property type="term" value="F:DNA binding"/>
    <property type="evidence" value="ECO:0007669"/>
    <property type="project" value="UniProtKB-KW"/>
</dbReference>
<evidence type="ECO:0000256" key="1">
    <source>
        <dbReference type="ARBA" id="ARBA00022553"/>
    </source>
</evidence>
<evidence type="ECO:0000259" key="3">
    <source>
        <dbReference type="PROSITE" id="PS50110"/>
    </source>
</evidence>
<name>T2GFP4_MEGG1</name>
<sequence>MALILVVDDSDIIRMMLREFLEAEGHQVLEAADGLQGVAQAGQQTVDLAIVDIFMPGKEGLSTIKELKAARPQLPVVAISAGSTFTDTETLDWAKDYGADRTMPKPLDRQIVIATVRELLAAR</sequence>
<dbReference type="Proteomes" id="UP000016587">
    <property type="component" value="Chromosome"/>
</dbReference>
<dbReference type="PANTHER" id="PTHR44591">
    <property type="entry name" value="STRESS RESPONSE REGULATOR PROTEIN 1"/>
    <property type="match status" value="1"/>
</dbReference>
<dbReference type="GO" id="GO:0000160">
    <property type="term" value="P:phosphorelay signal transduction system"/>
    <property type="evidence" value="ECO:0007669"/>
    <property type="project" value="InterPro"/>
</dbReference>
<accession>T2GFP4</accession>
<dbReference type="STRING" id="1121448.DGI_3423"/>
<dbReference type="InterPro" id="IPR011006">
    <property type="entry name" value="CheY-like_superfamily"/>
</dbReference>
<dbReference type="InterPro" id="IPR001789">
    <property type="entry name" value="Sig_transdc_resp-reg_receiver"/>
</dbReference>
<dbReference type="PANTHER" id="PTHR44591:SF23">
    <property type="entry name" value="CHEY SUBFAMILY"/>
    <property type="match status" value="1"/>
</dbReference>
<dbReference type="OrthoDB" id="9794815at2"/>
<dbReference type="CDD" id="cd00156">
    <property type="entry name" value="REC"/>
    <property type="match status" value="1"/>
</dbReference>
<dbReference type="Pfam" id="PF00072">
    <property type="entry name" value="Response_reg"/>
    <property type="match status" value="1"/>
</dbReference>
<dbReference type="RefSeq" id="WP_021762224.1">
    <property type="nucleotide sequence ID" value="NC_022444.1"/>
</dbReference>
<dbReference type="HOGENOM" id="CLU_000445_69_8_7"/>
<dbReference type="eggNOG" id="COG0745">
    <property type="taxonomic scope" value="Bacteria"/>
</dbReference>
<reference evidence="4 5" key="1">
    <citation type="journal article" date="2013" name="J. Bacteriol.">
        <title>Roles of HynAB and Ech, the only two hydrogenases found in the model sulfate reducer Desulfovibrio gigas.</title>
        <authorList>
            <person name="Morais-Silva F.O."/>
            <person name="Santos C.I."/>
            <person name="Rodrigues R."/>
            <person name="Pereira I.A."/>
            <person name="Rodrigues-Pousada C."/>
        </authorList>
    </citation>
    <scope>NUCLEOTIDE SEQUENCE [LARGE SCALE GENOMIC DNA]</scope>
    <source>
        <strain evidence="5">ATCC 19364 / DSM 1382 / NCIMB 9332 / VKM B-1759</strain>
    </source>
</reference>
<keyword evidence="5" id="KW-1185">Reference proteome</keyword>
<evidence type="ECO:0000313" key="5">
    <source>
        <dbReference type="Proteomes" id="UP000016587"/>
    </source>
</evidence>
<keyword evidence="4" id="KW-0238">DNA-binding</keyword>
<gene>
    <name evidence="4" type="ORF">DGI_3423</name>
</gene>
<dbReference type="PROSITE" id="PS50110">
    <property type="entry name" value="RESPONSE_REGULATORY"/>
    <property type="match status" value="1"/>
</dbReference>
<evidence type="ECO:0000313" key="4">
    <source>
        <dbReference type="EMBL" id="AGW15103.1"/>
    </source>
</evidence>
<evidence type="ECO:0000256" key="2">
    <source>
        <dbReference type="PROSITE-ProRule" id="PRU00169"/>
    </source>
</evidence>
<proteinExistence type="predicted"/>
<dbReference type="AlphaFoldDB" id="T2GFP4"/>
<organism evidence="4 5">
    <name type="scientific">Megalodesulfovibrio gigas (strain ATCC 19364 / DSM 1382 / NCIMB 9332 / VKM B-1759)</name>
    <name type="common">Desulfovibrio gigas</name>
    <dbReference type="NCBI Taxonomy" id="1121448"/>
    <lineage>
        <taxon>Bacteria</taxon>
        <taxon>Pseudomonadati</taxon>
        <taxon>Thermodesulfobacteriota</taxon>
        <taxon>Desulfovibrionia</taxon>
        <taxon>Desulfovibrionales</taxon>
        <taxon>Desulfovibrionaceae</taxon>
        <taxon>Megalodesulfovibrio</taxon>
    </lineage>
</organism>
<feature type="domain" description="Response regulatory" evidence="3">
    <location>
        <begin position="3"/>
        <end position="120"/>
    </location>
</feature>
<keyword evidence="1 2" id="KW-0597">Phosphoprotein</keyword>
<reference evidence="5" key="2">
    <citation type="submission" date="2013-07" db="EMBL/GenBank/DDBJ databases">
        <authorList>
            <person name="Morais-Silva F.O."/>
            <person name="Rezende A.M."/>
            <person name="Pimentel C."/>
            <person name="Resende D.M."/>
            <person name="Santos C.I."/>
            <person name="Clemente C."/>
            <person name="de Oliveira L.M."/>
            <person name="da Silva S.M."/>
            <person name="Costa D.A."/>
            <person name="Varela-Raposo A."/>
            <person name="Horacio E.C.A."/>
            <person name="Matos M."/>
            <person name="Flores O."/>
            <person name="Ruiz J.C."/>
            <person name="Rodrigues-Pousada C."/>
        </authorList>
    </citation>
    <scope>NUCLEOTIDE SEQUENCE [LARGE SCALE GENOMIC DNA]</scope>
    <source>
        <strain evidence="5">ATCC 19364 / DSM 1382 / NCIMB 9332 / VKM B-1759</strain>
    </source>
</reference>
<dbReference type="Gene3D" id="3.40.50.2300">
    <property type="match status" value="1"/>
</dbReference>
<protein>
    <submittedName>
        <fullName evidence="4">Putative response regulator with CheY-like receiver, AAA-type ATPase, and DNA-binding domains</fullName>
    </submittedName>
</protein>
<feature type="modified residue" description="4-aspartylphosphate" evidence="2">
    <location>
        <position position="52"/>
    </location>
</feature>
<dbReference type="PATRIC" id="fig|1121448.10.peg.3374"/>
<dbReference type="InterPro" id="IPR050595">
    <property type="entry name" value="Bact_response_regulator"/>
</dbReference>